<sequence length="96" mass="9791">MTSGFPSDATENAVQASITSAGYSFSGGTTTPQGAQVVGGQSGRCLDVTGASQTNGTQVQLWDCGSGTNQRWTYTSGKQLQVYGNKCLDANGQGTS</sequence>
<gene>
    <name evidence="3" type="ORF">JOL79_32445</name>
</gene>
<evidence type="ECO:0000259" key="1">
    <source>
        <dbReference type="Pfam" id="PF00652"/>
    </source>
</evidence>
<proteinExistence type="predicted"/>
<feature type="domain" description="Ricin B lectin" evidence="1">
    <location>
        <begin position="36"/>
        <end position="91"/>
    </location>
</feature>
<evidence type="ECO:0000313" key="4">
    <source>
        <dbReference type="Proteomes" id="UP000674234"/>
    </source>
</evidence>
<comment type="caution">
    <text evidence="3">The sequence shown here is derived from an EMBL/GenBank/DDBJ whole genome shotgun (WGS) entry which is preliminary data.</text>
</comment>
<dbReference type="EMBL" id="JAFCNB010000035">
    <property type="protein sequence ID" value="MBP2708501.1"/>
    <property type="molecule type" value="Genomic_DNA"/>
</dbReference>
<reference evidence="3" key="1">
    <citation type="submission" date="2021-02" db="EMBL/GenBank/DDBJ databases">
        <title>Draft genome sequence of Microbispora sp. RL4-1S isolated from rice leaves in Thailand.</title>
        <authorList>
            <person name="Muangham S."/>
            <person name="Duangmal K."/>
        </authorList>
    </citation>
    <scope>NUCLEOTIDE SEQUENCE</scope>
    <source>
        <strain evidence="3">RL4-1S</strain>
    </source>
</reference>
<dbReference type="InterPro" id="IPR000772">
    <property type="entry name" value="Ricin_B_lectin"/>
</dbReference>
<dbReference type="Pfam" id="PF00652">
    <property type="entry name" value="Ricin_B_lectin"/>
    <property type="match status" value="1"/>
</dbReference>
<name>A0A940WWC5_9ACTN</name>
<dbReference type="GO" id="GO:0031221">
    <property type="term" value="P:arabinan metabolic process"/>
    <property type="evidence" value="ECO:0007669"/>
    <property type="project" value="InterPro"/>
</dbReference>
<feature type="domain" description="Alpha-L-arabinofuranosidase B catalytic" evidence="2">
    <location>
        <begin position="1"/>
        <end position="24"/>
    </location>
</feature>
<dbReference type="SUPFAM" id="SSF50370">
    <property type="entry name" value="Ricin B-like lectins"/>
    <property type="match status" value="1"/>
</dbReference>
<keyword evidence="4" id="KW-1185">Reference proteome</keyword>
<dbReference type="GO" id="GO:0046556">
    <property type="term" value="F:alpha-L-arabinofuranosidase activity"/>
    <property type="evidence" value="ECO:0007669"/>
    <property type="project" value="InterPro"/>
</dbReference>
<evidence type="ECO:0000313" key="3">
    <source>
        <dbReference type="EMBL" id="MBP2708501.1"/>
    </source>
</evidence>
<dbReference type="PROSITE" id="PS50231">
    <property type="entry name" value="RICIN_B_LECTIN"/>
    <property type="match status" value="1"/>
</dbReference>
<accession>A0A940WWC5</accession>
<dbReference type="AlphaFoldDB" id="A0A940WWC5"/>
<evidence type="ECO:0000259" key="2">
    <source>
        <dbReference type="Pfam" id="PF09206"/>
    </source>
</evidence>
<protein>
    <submittedName>
        <fullName evidence="3">Ricin-type beta-trefoil lectin domain protein</fullName>
    </submittedName>
</protein>
<dbReference type="InterPro" id="IPR015289">
    <property type="entry name" value="A-L-arabinofuranosidase_B_cat"/>
</dbReference>
<feature type="non-terminal residue" evidence="3">
    <location>
        <position position="96"/>
    </location>
</feature>
<dbReference type="InterPro" id="IPR035992">
    <property type="entry name" value="Ricin_B-like_lectins"/>
</dbReference>
<dbReference type="Proteomes" id="UP000674234">
    <property type="component" value="Unassembled WGS sequence"/>
</dbReference>
<dbReference type="Pfam" id="PF09206">
    <property type="entry name" value="ArabFuran-catal"/>
    <property type="match status" value="1"/>
</dbReference>
<dbReference type="Gene3D" id="2.80.10.50">
    <property type="match status" value="1"/>
</dbReference>
<organism evidence="3 4">
    <name type="scientific">Microbispora oryzae</name>
    <dbReference type="NCBI Taxonomy" id="2806554"/>
    <lineage>
        <taxon>Bacteria</taxon>
        <taxon>Bacillati</taxon>
        <taxon>Actinomycetota</taxon>
        <taxon>Actinomycetes</taxon>
        <taxon>Streptosporangiales</taxon>
        <taxon>Streptosporangiaceae</taxon>
        <taxon>Microbispora</taxon>
    </lineage>
</organism>
<dbReference type="Gene3D" id="2.60.120.200">
    <property type="match status" value="1"/>
</dbReference>